<evidence type="ECO:0000313" key="1">
    <source>
        <dbReference type="EMBL" id="KAJ8648480.1"/>
    </source>
</evidence>
<accession>A0ACC2MS63</accession>
<organism evidence="1 2">
    <name type="scientific">Persea americana</name>
    <name type="common">Avocado</name>
    <dbReference type="NCBI Taxonomy" id="3435"/>
    <lineage>
        <taxon>Eukaryota</taxon>
        <taxon>Viridiplantae</taxon>
        <taxon>Streptophyta</taxon>
        <taxon>Embryophyta</taxon>
        <taxon>Tracheophyta</taxon>
        <taxon>Spermatophyta</taxon>
        <taxon>Magnoliopsida</taxon>
        <taxon>Magnoliidae</taxon>
        <taxon>Laurales</taxon>
        <taxon>Lauraceae</taxon>
        <taxon>Persea</taxon>
    </lineage>
</organism>
<reference evidence="1 2" key="1">
    <citation type="journal article" date="2022" name="Hortic Res">
        <title>A haplotype resolved chromosomal level avocado genome allows analysis of novel avocado genes.</title>
        <authorList>
            <person name="Nath O."/>
            <person name="Fletcher S.J."/>
            <person name="Hayward A."/>
            <person name="Shaw L.M."/>
            <person name="Masouleh A.K."/>
            <person name="Furtado A."/>
            <person name="Henry R.J."/>
            <person name="Mitter N."/>
        </authorList>
    </citation>
    <scope>NUCLEOTIDE SEQUENCE [LARGE SCALE GENOMIC DNA]</scope>
    <source>
        <strain evidence="2">cv. Hass</strain>
    </source>
</reference>
<name>A0ACC2MS63_PERAE</name>
<keyword evidence="2" id="KW-1185">Reference proteome</keyword>
<proteinExistence type="predicted"/>
<dbReference type="Proteomes" id="UP001234297">
    <property type="component" value="Chromosome 1"/>
</dbReference>
<protein>
    <submittedName>
        <fullName evidence="1">Uncharacterized protein</fullName>
    </submittedName>
</protein>
<comment type="caution">
    <text evidence="1">The sequence shown here is derived from an EMBL/GenBank/DDBJ whole genome shotgun (WGS) entry which is preliminary data.</text>
</comment>
<gene>
    <name evidence="1" type="ORF">MRB53_001503</name>
</gene>
<sequence>MIASTYIPCDAIAKCKEEDTVKVGGSYCEDYKLLIILLLLLALRKRSRSLELGGQDNLHRKTQMSSVCSDSASVEDKMARFGLDCNGKEGIKKPYMAPLISSYNDQIRPLLNTVDGLRHLNVMKEGINLPTIVVVGDQSSGKSSVLESLAGISLPRGQGICTRVPLVLRLQEHDMNEPEIYLEYQGKTVDTCENEITKAINTATKEIAGSGKGISYTPLTLVVKKKGVPDLTMIDLPGITRVPVYGQPDDIYEQISAIIMEYIRPKESVILNVLSATVDFPTCESIRMSQRVDPTGERTLAVVTKADKSPEGLLEKVTTDAVNIGLGYVCVRNRIGDETYEEGRAAEVRLFECHPLLSNMDKSIVGIPMLAQKLVQIQAAIISKCMPEIVKKINDKLNQNVAELNELPPNLTTIGDAMKAFMQILGATKESLKKLFIRGEFEEYQDEVHMHCTARMAEMLNDFSSELQSQFSTNELSNEFLMEEIGVLEEAKGIVLPNFPLRTTFINLLQRKVKLVADFPADFMHKMWNYIEDVVVKVLMSHAKAYPQLQSAARRATLNLISKMRDKSTQHVKELVEMEKLADYTSNPEYTRTWTSLMGQQESFMEVINYPHRPTIVNITGFGEVEAGHLRRFTSMAEQAVVERAFDMKMRVTAYWKIVTMRIVDSLALHLVYTLQKLVNHEMEAEIVNELMGPHMDNIEQMLEESASITCKRERLNRSIQLLRKSKEVVATMMDRASAHGNHFD</sequence>
<evidence type="ECO:0000313" key="2">
    <source>
        <dbReference type="Proteomes" id="UP001234297"/>
    </source>
</evidence>
<dbReference type="EMBL" id="CM056809">
    <property type="protein sequence ID" value="KAJ8648480.1"/>
    <property type="molecule type" value="Genomic_DNA"/>
</dbReference>